<dbReference type="AlphaFoldDB" id="A0A0H5A8A6"/>
<dbReference type="PATRIC" id="fig|200450.3.peg.1388"/>
<feature type="region of interest" description="Disordered" evidence="1">
    <location>
        <begin position="34"/>
        <end position="64"/>
    </location>
</feature>
<accession>A0A0H5A8A6</accession>
<dbReference type="Proteomes" id="UP000036608">
    <property type="component" value="Chromosome"/>
</dbReference>
<dbReference type="KEGG" id="ptv:AA957_06700"/>
<evidence type="ECO:0000313" key="3">
    <source>
        <dbReference type="Proteomes" id="UP000036608"/>
    </source>
</evidence>
<dbReference type="RefSeq" id="WP_049709492.1">
    <property type="nucleotide sequence ID" value="NZ_CP011507.1"/>
</dbReference>
<reference evidence="3" key="2">
    <citation type="submission" date="2015-05" db="EMBL/GenBank/DDBJ databases">
        <authorList>
            <person name="Swarnkar M.K."/>
            <person name="Vyas P."/>
            <person name="Rahi P."/>
            <person name="Thakur R."/>
            <person name="Thakur N."/>
            <person name="Singh A.K."/>
            <person name="Gulati A."/>
        </authorList>
    </citation>
    <scope>NUCLEOTIDE SEQUENCE [LARGE SCALE GENOMIC DNA]</scope>
    <source>
        <strain evidence="3">745</strain>
    </source>
</reference>
<evidence type="ECO:0000256" key="1">
    <source>
        <dbReference type="SAM" id="MobiDB-lite"/>
    </source>
</evidence>
<gene>
    <name evidence="2" type="ORF">AA957_06700</name>
</gene>
<organism evidence="2 3">
    <name type="scientific">Pseudomonas trivialis</name>
    <dbReference type="NCBI Taxonomy" id="200450"/>
    <lineage>
        <taxon>Bacteria</taxon>
        <taxon>Pseudomonadati</taxon>
        <taxon>Pseudomonadota</taxon>
        <taxon>Gammaproteobacteria</taxon>
        <taxon>Pseudomonadales</taxon>
        <taxon>Pseudomonadaceae</taxon>
        <taxon>Pseudomonas</taxon>
    </lineage>
</organism>
<dbReference type="EMBL" id="CP011507">
    <property type="protein sequence ID" value="AKS05800.1"/>
    <property type="molecule type" value="Genomic_DNA"/>
</dbReference>
<sequence>MSKNTKETSGKIATLAAETLNSQSASTIAKSLAASALAQKGTDKQTSAEMEHKAGKVLGSDKYSEDTKALAASVLSQANKERGS</sequence>
<evidence type="ECO:0000313" key="2">
    <source>
        <dbReference type="EMBL" id="AKS05800.1"/>
    </source>
</evidence>
<protein>
    <submittedName>
        <fullName evidence="2">Uncharacterized protein</fullName>
    </submittedName>
</protein>
<name>A0A0H5A8A6_9PSED</name>
<proteinExistence type="predicted"/>
<dbReference type="OrthoDB" id="7874037at2"/>
<reference evidence="2 3" key="1">
    <citation type="journal article" date="2015" name="Genome Announc.">
        <title>Complete Genome Sequence of the Rhizobacterium Pseudomonas trivialis Strain IHBB745 with Multiple Plant Growth-Promoting Activities and Tolerance to Desiccation and Alkalinity.</title>
        <authorList>
            <person name="Gulati A."/>
            <person name="Swarnkar M.K."/>
            <person name="Vyas P."/>
            <person name="Rahi P."/>
            <person name="Thakur R."/>
            <person name="Thakur N."/>
            <person name="Singh A.K."/>
        </authorList>
    </citation>
    <scope>NUCLEOTIDE SEQUENCE [LARGE SCALE GENOMIC DNA]</scope>
    <source>
        <strain evidence="3">745</strain>
    </source>
</reference>